<evidence type="ECO:0000313" key="4">
    <source>
        <dbReference type="Proteomes" id="UP000198847"/>
    </source>
</evidence>
<keyword evidence="3" id="KW-0808">Transferase</keyword>
<dbReference type="InterPro" id="IPR002656">
    <property type="entry name" value="Acyl_transf_3_dom"/>
</dbReference>
<protein>
    <submittedName>
        <fullName evidence="3">Acyltransferase family protein</fullName>
    </submittedName>
</protein>
<feature type="transmembrane region" description="Helical" evidence="1">
    <location>
        <begin position="27"/>
        <end position="50"/>
    </location>
</feature>
<feature type="transmembrane region" description="Helical" evidence="1">
    <location>
        <begin position="369"/>
        <end position="387"/>
    </location>
</feature>
<feature type="transmembrane region" description="Helical" evidence="1">
    <location>
        <begin position="297"/>
        <end position="323"/>
    </location>
</feature>
<dbReference type="STRING" id="112903.SAMN04490178_12820"/>
<feature type="transmembrane region" description="Helical" evidence="1">
    <location>
        <begin position="264"/>
        <end position="285"/>
    </location>
</feature>
<dbReference type="InterPro" id="IPR050623">
    <property type="entry name" value="Glucan_succinyl_AcylTrfase"/>
</dbReference>
<evidence type="ECO:0000256" key="1">
    <source>
        <dbReference type="SAM" id="Phobius"/>
    </source>
</evidence>
<evidence type="ECO:0000259" key="2">
    <source>
        <dbReference type="Pfam" id="PF01757"/>
    </source>
</evidence>
<dbReference type="OrthoDB" id="5446016at2"/>
<reference evidence="3 4" key="1">
    <citation type="submission" date="2016-10" db="EMBL/GenBank/DDBJ databases">
        <authorList>
            <person name="de Groot N.N."/>
        </authorList>
    </citation>
    <scope>NUCLEOTIDE SEQUENCE [LARGE SCALE GENOMIC DNA]</scope>
    <source>
        <strain evidence="3 4">DSM 13305</strain>
    </source>
</reference>
<dbReference type="EMBL" id="FODY01000028">
    <property type="protein sequence ID" value="SEP42494.1"/>
    <property type="molecule type" value="Genomic_DNA"/>
</dbReference>
<feature type="transmembrane region" description="Helical" evidence="1">
    <location>
        <begin position="193"/>
        <end position="213"/>
    </location>
</feature>
<keyword evidence="1" id="KW-1133">Transmembrane helix</keyword>
<dbReference type="Pfam" id="PF01757">
    <property type="entry name" value="Acyl_transf_3"/>
    <property type="match status" value="1"/>
</dbReference>
<feature type="domain" description="Acyltransferase 3" evidence="2">
    <location>
        <begin position="20"/>
        <end position="384"/>
    </location>
</feature>
<feature type="transmembrane region" description="Helical" evidence="1">
    <location>
        <begin position="149"/>
        <end position="172"/>
    </location>
</feature>
<dbReference type="RefSeq" id="WP_091750790.1">
    <property type="nucleotide sequence ID" value="NZ_FODY01000028.1"/>
</dbReference>
<evidence type="ECO:0000313" key="3">
    <source>
        <dbReference type="EMBL" id="SEP42494.1"/>
    </source>
</evidence>
<organism evidence="3 4">
    <name type="scientific">Propionispora vibrioides</name>
    <dbReference type="NCBI Taxonomy" id="112903"/>
    <lineage>
        <taxon>Bacteria</taxon>
        <taxon>Bacillati</taxon>
        <taxon>Bacillota</taxon>
        <taxon>Negativicutes</taxon>
        <taxon>Selenomonadales</taxon>
        <taxon>Sporomusaceae</taxon>
        <taxon>Propionispora</taxon>
    </lineage>
</organism>
<keyword evidence="1" id="KW-0472">Membrane</keyword>
<feature type="transmembrane region" description="Helical" evidence="1">
    <location>
        <begin position="62"/>
        <end position="87"/>
    </location>
</feature>
<dbReference type="Proteomes" id="UP000198847">
    <property type="component" value="Unassembled WGS sequence"/>
</dbReference>
<keyword evidence="3" id="KW-0012">Acyltransferase</keyword>
<feature type="transmembrane region" description="Helical" evidence="1">
    <location>
        <begin position="335"/>
        <end position="357"/>
    </location>
</feature>
<accession>A0A1H8XQV7</accession>
<feature type="transmembrane region" description="Helical" evidence="1">
    <location>
        <begin position="107"/>
        <end position="129"/>
    </location>
</feature>
<dbReference type="GO" id="GO:0016747">
    <property type="term" value="F:acyltransferase activity, transferring groups other than amino-acyl groups"/>
    <property type="evidence" value="ECO:0007669"/>
    <property type="project" value="InterPro"/>
</dbReference>
<gene>
    <name evidence="3" type="ORF">SAMN04490178_12820</name>
</gene>
<sequence>MATRSENRDIRWAAGDIRLYFMDNIRWLMIVFVVLMHLNVTYSTHGLWYYTEPSYTPLVSGLLFAIYGFFTQAYFMGLLFFIAGYFVPGSLDKKGTSQFIKNRLLRLGVPTLSYMLLIHPITLFIVGAFQHNNPSWLSWYIHYISSLEFLSSSGPLWFALALLVFSLVYALLRHISFFPPMPAYLKQAKSIKNSWVICVMAIMAIVAFLIRLVQPAGVPLFNTLTGNFMQIGFFSSYIILFAVGIIFKRCNLLNKLSYTFGKRWLILTLILGFPAWFGLIIGGNIVKNGAAFAGGFYWQAVASAIWESFFCVGVSLGIVAIFQHKYNTQGAVSKFLADNAFGVYVFHAPIVVAITMALREFSLNPLVKMYAVAILVLPVCFAFSYFLRKIAWIKRFFS</sequence>
<dbReference type="PANTHER" id="PTHR36927:SF4">
    <property type="entry name" value="BLR5718 PROTEIN"/>
    <property type="match status" value="1"/>
</dbReference>
<keyword evidence="4" id="KW-1185">Reference proteome</keyword>
<keyword evidence="1" id="KW-0812">Transmembrane</keyword>
<dbReference type="PANTHER" id="PTHR36927">
    <property type="entry name" value="BLR4337 PROTEIN"/>
    <property type="match status" value="1"/>
</dbReference>
<feature type="transmembrane region" description="Helical" evidence="1">
    <location>
        <begin position="233"/>
        <end position="252"/>
    </location>
</feature>
<name>A0A1H8XQV7_9FIRM</name>
<proteinExistence type="predicted"/>
<dbReference type="AlphaFoldDB" id="A0A1H8XQV7"/>